<dbReference type="OrthoDB" id="9788148at2"/>
<feature type="domain" description="BPL/LPL catalytic" evidence="1">
    <location>
        <begin position="26"/>
        <end position="201"/>
    </location>
</feature>
<gene>
    <name evidence="2" type="ORF">LNTAR_00045</name>
</gene>
<dbReference type="SUPFAM" id="SSF55681">
    <property type="entry name" value="Class II aaRS and biotin synthetases"/>
    <property type="match status" value="1"/>
</dbReference>
<keyword evidence="2" id="KW-0436">Ligase</keyword>
<dbReference type="PROSITE" id="PS51733">
    <property type="entry name" value="BPL_LPL_CATALYTIC"/>
    <property type="match status" value="1"/>
</dbReference>
<evidence type="ECO:0000259" key="1">
    <source>
        <dbReference type="PROSITE" id="PS51733"/>
    </source>
</evidence>
<dbReference type="GO" id="GO:0016874">
    <property type="term" value="F:ligase activity"/>
    <property type="evidence" value="ECO:0007669"/>
    <property type="project" value="UniProtKB-KW"/>
</dbReference>
<evidence type="ECO:0000313" key="2">
    <source>
        <dbReference type="EMBL" id="EDM27744.1"/>
    </source>
</evidence>
<accession>A6DK46</accession>
<proteinExistence type="predicted"/>
<dbReference type="EMBL" id="ABCK01000007">
    <property type="protein sequence ID" value="EDM27744.1"/>
    <property type="molecule type" value="Genomic_DNA"/>
</dbReference>
<dbReference type="PANTHER" id="PTHR43506:SF1">
    <property type="entry name" value="BPL_LPL CATALYTIC DOMAIN-CONTAINING PROTEIN"/>
    <property type="match status" value="1"/>
</dbReference>
<dbReference type="eggNOG" id="COG0095">
    <property type="taxonomic scope" value="Bacteria"/>
</dbReference>
<dbReference type="InterPro" id="IPR053264">
    <property type="entry name" value="Lipoate-ligase_2_inactive"/>
</dbReference>
<evidence type="ECO:0000313" key="3">
    <source>
        <dbReference type="Proteomes" id="UP000004947"/>
    </source>
</evidence>
<dbReference type="Proteomes" id="UP000004947">
    <property type="component" value="Unassembled WGS sequence"/>
</dbReference>
<dbReference type="RefSeq" id="WP_007278259.1">
    <property type="nucleotide sequence ID" value="NZ_ABCK01000007.1"/>
</dbReference>
<dbReference type="Pfam" id="PF21948">
    <property type="entry name" value="LplA-B_cat"/>
    <property type="match status" value="1"/>
</dbReference>
<reference evidence="2 3" key="1">
    <citation type="journal article" date="2010" name="J. Bacteriol.">
        <title>Genome sequence of Lentisphaera araneosa HTCC2155T, the type species of the order Lentisphaerales in the phylum Lentisphaerae.</title>
        <authorList>
            <person name="Thrash J.C."/>
            <person name="Cho J.C."/>
            <person name="Vergin K.L."/>
            <person name="Morris R.M."/>
            <person name="Giovannoni S.J."/>
        </authorList>
    </citation>
    <scope>NUCLEOTIDE SEQUENCE [LARGE SCALE GENOMIC DNA]</scope>
    <source>
        <strain evidence="2 3">HTCC2155</strain>
    </source>
</reference>
<dbReference type="Gene3D" id="3.30.930.10">
    <property type="entry name" value="Bira Bifunctional Protein, Domain 2"/>
    <property type="match status" value="1"/>
</dbReference>
<dbReference type="PANTHER" id="PTHR43506">
    <property type="entry name" value="BIOTIN/LIPOATE A/B PROTEIN LIGASE FAMILY"/>
    <property type="match status" value="1"/>
</dbReference>
<dbReference type="AlphaFoldDB" id="A6DK46"/>
<dbReference type="STRING" id="313628.LNTAR_00045"/>
<protein>
    <submittedName>
        <fullName evidence="2">Putative lipoate-protein ligase</fullName>
    </submittedName>
</protein>
<keyword evidence="3" id="KW-1185">Reference proteome</keyword>
<dbReference type="InterPro" id="IPR004143">
    <property type="entry name" value="BPL_LPL_catalytic"/>
</dbReference>
<comment type="caution">
    <text evidence="2">The sequence shown here is derived from an EMBL/GenBank/DDBJ whole genome shotgun (WGS) entry which is preliminary data.</text>
</comment>
<name>A6DK46_9BACT</name>
<sequence>MDKFRPLLSENSDFLSEEPLGESVLEKDARPIRVWQPKHPVVVLGRSQKAHKEIHLDNTKADAIPVFKRMGGGGCVVLDEGCACVAIRYEREKELNIDRYLRHSSKAIQAFLYETYGLATEIRENYDLSYQGKKFLGASLYMPREWSVYSCVILLKNDSMEKILKYLTPPSKQPAYREDRKHEDFLSPLENHINFKIDDFINDLETFLYEKKWYLGPQDED</sequence>
<organism evidence="2 3">
    <name type="scientific">Lentisphaera araneosa HTCC2155</name>
    <dbReference type="NCBI Taxonomy" id="313628"/>
    <lineage>
        <taxon>Bacteria</taxon>
        <taxon>Pseudomonadati</taxon>
        <taxon>Lentisphaerota</taxon>
        <taxon>Lentisphaeria</taxon>
        <taxon>Lentisphaerales</taxon>
        <taxon>Lentisphaeraceae</taxon>
        <taxon>Lentisphaera</taxon>
    </lineage>
</organism>
<dbReference type="InterPro" id="IPR045864">
    <property type="entry name" value="aa-tRNA-synth_II/BPL/LPL"/>
</dbReference>